<keyword evidence="2" id="KW-1185">Reference proteome</keyword>
<proteinExistence type="predicted"/>
<reference evidence="1 2" key="1">
    <citation type="journal article" date="2021" name="BMC Biol.">
        <title>Horizontally acquired antibacterial genes associated with adaptive radiation of ladybird beetles.</title>
        <authorList>
            <person name="Li H.S."/>
            <person name="Tang X.F."/>
            <person name="Huang Y.H."/>
            <person name="Xu Z.Y."/>
            <person name="Chen M.L."/>
            <person name="Du X.Y."/>
            <person name="Qiu B.Y."/>
            <person name="Chen P.T."/>
            <person name="Zhang W."/>
            <person name="Slipinski A."/>
            <person name="Escalona H.E."/>
            <person name="Waterhouse R.M."/>
            <person name="Zwick A."/>
            <person name="Pang H."/>
        </authorList>
    </citation>
    <scope>NUCLEOTIDE SEQUENCE [LARGE SCALE GENOMIC DNA]</scope>
    <source>
        <strain evidence="1">SYSU2018</strain>
    </source>
</reference>
<name>A0ABD2NHH5_9CUCU</name>
<comment type="caution">
    <text evidence="1">The sequence shown here is derived from an EMBL/GenBank/DDBJ whole genome shotgun (WGS) entry which is preliminary data.</text>
</comment>
<dbReference type="EMBL" id="JABFTP020000103">
    <property type="protein sequence ID" value="KAL3278020.1"/>
    <property type="molecule type" value="Genomic_DNA"/>
</dbReference>
<accession>A0ABD2NHH5</accession>
<evidence type="ECO:0000313" key="2">
    <source>
        <dbReference type="Proteomes" id="UP001516400"/>
    </source>
</evidence>
<evidence type="ECO:0000313" key="1">
    <source>
        <dbReference type="EMBL" id="KAL3278020.1"/>
    </source>
</evidence>
<dbReference type="Proteomes" id="UP001516400">
    <property type="component" value="Unassembled WGS sequence"/>
</dbReference>
<protein>
    <submittedName>
        <fullName evidence="1">Uncharacterized protein</fullName>
    </submittedName>
</protein>
<sequence length="97" mass="11097">MAAFKEKLSEDSAIRETKQTYYGSLIQNAPNKSKAVWTVINNVQCRKQATPIMPNFDGNPVNIANEFDRFLADTVTNLREPLPKQDYDPIKLKRNPK</sequence>
<gene>
    <name evidence="1" type="ORF">HHI36_013361</name>
</gene>
<dbReference type="AlphaFoldDB" id="A0ABD2NHH5"/>
<organism evidence="1 2">
    <name type="scientific">Cryptolaemus montrouzieri</name>
    <dbReference type="NCBI Taxonomy" id="559131"/>
    <lineage>
        <taxon>Eukaryota</taxon>
        <taxon>Metazoa</taxon>
        <taxon>Ecdysozoa</taxon>
        <taxon>Arthropoda</taxon>
        <taxon>Hexapoda</taxon>
        <taxon>Insecta</taxon>
        <taxon>Pterygota</taxon>
        <taxon>Neoptera</taxon>
        <taxon>Endopterygota</taxon>
        <taxon>Coleoptera</taxon>
        <taxon>Polyphaga</taxon>
        <taxon>Cucujiformia</taxon>
        <taxon>Coccinelloidea</taxon>
        <taxon>Coccinellidae</taxon>
        <taxon>Scymninae</taxon>
        <taxon>Scymnini</taxon>
        <taxon>Cryptolaemus</taxon>
    </lineage>
</organism>